<dbReference type="STRING" id="4846.A0A367KE94"/>
<sequence>MAFSKKTASKAIQSLIGFHRNYNKATVHDLNNPKYLSIKDNNLTWYKVPHSKGTTLVALIETYGTNNLKIPLISAYGVSHVGRTKLKTFPLCFVWVLEEKGGVYCWFLEKLNEIINGISAKTTFATDKRTAMTNQLDKQFRSNEKLFCR</sequence>
<dbReference type="Pfam" id="PF10551">
    <property type="entry name" value="MULE"/>
    <property type="match status" value="1"/>
</dbReference>
<proteinExistence type="predicted"/>
<protein>
    <recommendedName>
        <fullName evidence="1">MULE transposase domain-containing protein</fullName>
    </recommendedName>
</protein>
<reference evidence="2 3" key="1">
    <citation type="journal article" date="2018" name="G3 (Bethesda)">
        <title>Phylogenetic and Phylogenomic Definition of Rhizopus Species.</title>
        <authorList>
            <person name="Gryganskyi A.P."/>
            <person name="Golan J."/>
            <person name="Dolatabadi S."/>
            <person name="Mondo S."/>
            <person name="Robb S."/>
            <person name="Idnurm A."/>
            <person name="Muszewska A."/>
            <person name="Steczkiewicz K."/>
            <person name="Masonjones S."/>
            <person name="Liao H.L."/>
            <person name="Gajdeczka M.T."/>
            <person name="Anike F."/>
            <person name="Vuek A."/>
            <person name="Anishchenko I.M."/>
            <person name="Voigt K."/>
            <person name="de Hoog G.S."/>
            <person name="Smith M.E."/>
            <person name="Heitman J."/>
            <person name="Vilgalys R."/>
            <person name="Stajich J.E."/>
        </authorList>
    </citation>
    <scope>NUCLEOTIDE SEQUENCE [LARGE SCALE GENOMIC DNA]</scope>
    <source>
        <strain evidence="2 3">LSU 92-RS-03</strain>
    </source>
</reference>
<name>A0A367KE94_RHIST</name>
<organism evidence="2 3">
    <name type="scientific">Rhizopus stolonifer</name>
    <name type="common">Rhizopus nigricans</name>
    <dbReference type="NCBI Taxonomy" id="4846"/>
    <lineage>
        <taxon>Eukaryota</taxon>
        <taxon>Fungi</taxon>
        <taxon>Fungi incertae sedis</taxon>
        <taxon>Mucoromycota</taxon>
        <taxon>Mucoromycotina</taxon>
        <taxon>Mucoromycetes</taxon>
        <taxon>Mucorales</taxon>
        <taxon>Mucorineae</taxon>
        <taxon>Rhizopodaceae</taxon>
        <taxon>Rhizopus</taxon>
    </lineage>
</organism>
<dbReference type="InterPro" id="IPR018289">
    <property type="entry name" value="MULE_transposase_dom"/>
</dbReference>
<accession>A0A367KE94</accession>
<dbReference type="EMBL" id="PJQM01001871">
    <property type="protein sequence ID" value="RCI00162.1"/>
    <property type="molecule type" value="Genomic_DNA"/>
</dbReference>
<comment type="caution">
    <text evidence="2">The sequence shown here is derived from an EMBL/GenBank/DDBJ whole genome shotgun (WGS) entry which is preliminary data.</text>
</comment>
<dbReference type="AlphaFoldDB" id="A0A367KE94"/>
<evidence type="ECO:0000259" key="1">
    <source>
        <dbReference type="Pfam" id="PF10551"/>
    </source>
</evidence>
<evidence type="ECO:0000313" key="2">
    <source>
        <dbReference type="EMBL" id="RCI00162.1"/>
    </source>
</evidence>
<keyword evidence="3" id="KW-1185">Reference proteome</keyword>
<evidence type="ECO:0000313" key="3">
    <source>
        <dbReference type="Proteomes" id="UP000253551"/>
    </source>
</evidence>
<dbReference type="Proteomes" id="UP000253551">
    <property type="component" value="Unassembled WGS sequence"/>
</dbReference>
<feature type="domain" description="MULE transposase" evidence="1">
    <location>
        <begin position="61"/>
        <end position="148"/>
    </location>
</feature>
<gene>
    <name evidence="2" type="ORF">CU098_011220</name>
</gene>